<accession>A0A7W7Z9K0</accession>
<sequence>MNESTDRISDRATDHSLRKELGLRDLVPMQILLVVGITWAGLAARQGSGHVVYWLLAILMLFLPVAGVVGFCVKIWPLEGGVYQWTKHAIGPFAGFISAWNFGFWALGAVAEVGIQTATSLSYALGPKAAWVANSHLLINSFSVGIFAIILIVNIPGFGIGRWVSHFGTAVTVLVTLLLAVLILYHPHTSPAHPHISPQRPFSFALPTVTLLTINLFSKLSFNALTGLEQVAVFAGEIRNAAKTILRSAWIGAPIIAVIFILMSGSILTYIPADKVDLTGPIPQILAAAFAGGDSSPGKIDWGLFLGRATILVLAIALVAQFAVIVAETSRLPLVAGWDHLIPAWFTKLHPKYRTPTNSLCVIVALSILMCFFASAGTNAQEAFQLIAVSANIGYGIYYLLMFLVPLVAGSRFGEPAGWLLKLACCCGISVTLLSIAFSLVPVVDVKNPWFFALKVSLTALFVNAVGGAIFWRGSRIKNREAELQRAN</sequence>
<evidence type="ECO:0000256" key="2">
    <source>
        <dbReference type="ARBA" id="ARBA00022475"/>
    </source>
</evidence>
<dbReference type="InterPro" id="IPR002293">
    <property type="entry name" value="AA/rel_permease1"/>
</dbReference>
<evidence type="ECO:0000256" key="1">
    <source>
        <dbReference type="ARBA" id="ARBA00004651"/>
    </source>
</evidence>
<dbReference type="Pfam" id="PF13520">
    <property type="entry name" value="AA_permease_2"/>
    <property type="match status" value="1"/>
</dbReference>
<evidence type="ECO:0000313" key="7">
    <source>
        <dbReference type="EMBL" id="MBB5055823.1"/>
    </source>
</evidence>
<name>A0A7W7Z9K0_9BACT</name>
<keyword evidence="8" id="KW-1185">Reference proteome</keyword>
<dbReference type="Gene3D" id="1.20.1740.10">
    <property type="entry name" value="Amino acid/polyamine transporter I"/>
    <property type="match status" value="1"/>
</dbReference>
<organism evidence="7 8">
    <name type="scientific">Granulicella aggregans</name>
    <dbReference type="NCBI Taxonomy" id="474949"/>
    <lineage>
        <taxon>Bacteria</taxon>
        <taxon>Pseudomonadati</taxon>
        <taxon>Acidobacteriota</taxon>
        <taxon>Terriglobia</taxon>
        <taxon>Terriglobales</taxon>
        <taxon>Acidobacteriaceae</taxon>
        <taxon>Granulicella</taxon>
    </lineage>
</organism>
<evidence type="ECO:0000313" key="8">
    <source>
        <dbReference type="Proteomes" id="UP000540989"/>
    </source>
</evidence>
<comment type="caution">
    <text evidence="7">The sequence shown here is derived from an EMBL/GenBank/DDBJ whole genome shotgun (WGS) entry which is preliminary data.</text>
</comment>
<keyword evidence="4 6" id="KW-1133">Transmembrane helix</keyword>
<proteinExistence type="predicted"/>
<dbReference type="PIRSF" id="PIRSF006060">
    <property type="entry name" value="AA_transporter"/>
    <property type="match status" value="1"/>
</dbReference>
<keyword evidence="5 6" id="KW-0472">Membrane</keyword>
<dbReference type="PANTHER" id="PTHR42770">
    <property type="entry name" value="AMINO ACID TRANSPORTER-RELATED"/>
    <property type="match status" value="1"/>
</dbReference>
<feature type="transmembrane region" description="Helical" evidence="6">
    <location>
        <begin position="249"/>
        <end position="271"/>
    </location>
</feature>
<feature type="transmembrane region" description="Helical" evidence="6">
    <location>
        <begin position="137"/>
        <end position="157"/>
    </location>
</feature>
<reference evidence="7 8" key="1">
    <citation type="submission" date="2020-08" db="EMBL/GenBank/DDBJ databases">
        <title>Genomic Encyclopedia of Type Strains, Phase IV (KMG-V): Genome sequencing to study the core and pangenomes of soil and plant-associated prokaryotes.</title>
        <authorList>
            <person name="Whitman W."/>
        </authorList>
    </citation>
    <scope>NUCLEOTIDE SEQUENCE [LARGE SCALE GENOMIC DNA]</scope>
    <source>
        <strain evidence="7 8">M8UP14</strain>
    </source>
</reference>
<dbReference type="EMBL" id="JACHIP010000001">
    <property type="protein sequence ID" value="MBB5055823.1"/>
    <property type="molecule type" value="Genomic_DNA"/>
</dbReference>
<feature type="transmembrane region" description="Helical" evidence="6">
    <location>
        <begin position="305"/>
        <end position="327"/>
    </location>
</feature>
<dbReference type="GO" id="GO:0022857">
    <property type="term" value="F:transmembrane transporter activity"/>
    <property type="evidence" value="ECO:0007669"/>
    <property type="project" value="InterPro"/>
</dbReference>
<feature type="transmembrane region" description="Helical" evidence="6">
    <location>
        <begin position="450"/>
        <end position="472"/>
    </location>
</feature>
<feature type="transmembrane region" description="Helical" evidence="6">
    <location>
        <begin position="420"/>
        <end position="444"/>
    </location>
</feature>
<protein>
    <submittedName>
        <fullName evidence="7">Amino acid transporter</fullName>
    </submittedName>
</protein>
<feature type="transmembrane region" description="Helical" evidence="6">
    <location>
        <begin position="358"/>
        <end position="377"/>
    </location>
</feature>
<gene>
    <name evidence="7" type="ORF">HDF16_000492</name>
</gene>
<evidence type="ECO:0000256" key="5">
    <source>
        <dbReference type="ARBA" id="ARBA00023136"/>
    </source>
</evidence>
<feature type="transmembrane region" description="Helical" evidence="6">
    <location>
        <begin position="51"/>
        <end position="76"/>
    </location>
</feature>
<keyword evidence="3 6" id="KW-0812">Transmembrane</keyword>
<keyword evidence="2" id="KW-1003">Cell membrane</keyword>
<evidence type="ECO:0000256" key="4">
    <source>
        <dbReference type="ARBA" id="ARBA00022989"/>
    </source>
</evidence>
<evidence type="ECO:0000256" key="3">
    <source>
        <dbReference type="ARBA" id="ARBA00022692"/>
    </source>
</evidence>
<comment type="subcellular location">
    <subcellularLocation>
        <location evidence="1">Cell membrane</location>
        <topology evidence="1">Multi-pass membrane protein</topology>
    </subcellularLocation>
</comment>
<dbReference type="PANTHER" id="PTHR42770:SF7">
    <property type="entry name" value="MEMBRANE PROTEIN"/>
    <property type="match status" value="1"/>
</dbReference>
<dbReference type="GO" id="GO:0005886">
    <property type="term" value="C:plasma membrane"/>
    <property type="evidence" value="ECO:0007669"/>
    <property type="project" value="UniProtKB-SubCell"/>
</dbReference>
<feature type="transmembrane region" description="Helical" evidence="6">
    <location>
        <begin position="26"/>
        <end position="44"/>
    </location>
</feature>
<feature type="transmembrane region" description="Helical" evidence="6">
    <location>
        <begin position="163"/>
        <end position="185"/>
    </location>
</feature>
<dbReference type="AlphaFoldDB" id="A0A7W7Z9K0"/>
<dbReference type="InterPro" id="IPR050367">
    <property type="entry name" value="APC_superfamily"/>
</dbReference>
<dbReference type="Proteomes" id="UP000540989">
    <property type="component" value="Unassembled WGS sequence"/>
</dbReference>
<dbReference type="RefSeq" id="WP_184213567.1">
    <property type="nucleotide sequence ID" value="NZ_JACHIP010000001.1"/>
</dbReference>
<evidence type="ECO:0000256" key="6">
    <source>
        <dbReference type="SAM" id="Phobius"/>
    </source>
</evidence>
<feature type="transmembrane region" description="Helical" evidence="6">
    <location>
        <begin position="383"/>
        <end position="408"/>
    </location>
</feature>